<proteinExistence type="predicted"/>
<comment type="caution">
    <text evidence="7">The sequence shown here is derived from an EMBL/GenBank/DDBJ whole genome shotgun (WGS) entry which is preliminary data.</text>
</comment>
<gene>
    <name evidence="7" type="ORF">ACFLIM_49720</name>
</gene>
<dbReference type="EMBL" id="JBICRM010000083">
    <property type="protein sequence ID" value="MFG1711258.1"/>
    <property type="molecule type" value="Genomic_DNA"/>
</dbReference>
<keyword evidence="4 6" id="KW-0472">Membrane</keyword>
<sequence>MQGELVAMATDVAEFVGASVGLHLPFGMSPQVAGVITGAIAFTLLSLQRRGFKSFELAVTLLLVAVTGAFVFQVLEVDGQSPAAAVAGLVPGIQEPTRRLSSWPWWARPSGRTRSICTPPRPRVESGRAARPSVGSCALHPDGLPDRAEHGPGSSTCPCCPSPRP</sequence>
<keyword evidence="8" id="KW-1185">Reference proteome</keyword>
<evidence type="ECO:0000313" key="7">
    <source>
        <dbReference type="EMBL" id="MFG1711258.1"/>
    </source>
</evidence>
<dbReference type="Proteomes" id="UP001603978">
    <property type="component" value="Unassembled WGS sequence"/>
</dbReference>
<evidence type="ECO:0000313" key="8">
    <source>
        <dbReference type="Proteomes" id="UP001603978"/>
    </source>
</evidence>
<feature type="region of interest" description="Disordered" evidence="5">
    <location>
        <begin position="117"/>
        <end position="165"/>
    </location>
</feature>
<evidence type="ECO:0000256" key="3">
    <source>
        <dbReference type="ARBA" id="ARBA00022989"/>
    </source>
</evidence>
<protein>
    <submittedName>
        <fullName evidence="7">Divalent metal cation transporter</fullName>
    </submittedName>
</protein>
<accession>A0ABW7AV00</accession>
<evidence type="ECO:0000256" key="4">
    <source>
        <dbReference type="ARBA" id="ARBA00023136"/>
    </source>
</evidence>
<evidence type="ECO:0000256" key="2">
    <source>
        <dbReference type="ARBA" id="ARBA00022692"/>
    </source>
</evidence>
<dbReference type="InterPro" id="IPR001046">
    <property type="entry name" value="NRAMP_fam"/>
</dbReference>
<name>A0ABW7AV00_9ACTN</name>
<comment type="subcellular location">
    <subcellularLocation>
        <location evidence="1">Membrane</location>
        <topology evidence="1">Multi-pass membrane protein</topology>
    </subcellularLocation>
</comment>
<evidence type="ECO:0000256" key="5">
    <source>
        <dbReference type="SAM" id="MobiDB-lite"/>
    </source>
</evidence>
<reference evidence="7 8" key="1">
    <citation type="submission" date="2024-10" db="EMBL/GenBank/DDBJ databases">
        <authorList>
            <person name="Topkara A.R."/>
            <person name="Saygin H."/>
        </authorList>
    </citation>
    <scope>NUCLEOTIDE SEQUENCE [LARGE SCALE GENOMIC DNA]</scope>
    <source>
        <strain evidence="7 8">M3C6</strain>
    </source>
</reference>
<keyword evidence="2 6" id="KW-0812">Transmembrane</keyword>
<feature type="transmembrane region" description="Helical" evidence="6">
    <location>
        <begin position="28"/>
        <end position="47"/>
    </location>
</feature>
<evidence type="ECO:0000256" key="6">
    <source>
        <dbReference type="SAM" id="Phobius"/>
    </source>
</evidence>
<keyword evidence="3 6" id="KW-1133">Transmembrane helix</keyword>
<evidence type="ECO:0000256" key="1">
    <source>
        <dbReference type="ARBA" id="ARBA00004141"/>
    </source>
</evidence>
<organism evidence="7 8">
    <name type="scientific">Nonomuraea marmarensis</name>
    <dbReference type="NCBI Taxonomy" id="3351344"/>
    <lineage>
        <taxon>Bacteria</taxon>
        <taxon>Bacillati</taxon>
        <taxon>Actinomycetota</taxon>
        <taxon>Actinomycetes</taxon>
        <taxon>Streptosporangiales</taxon>
        <taxon>Streptosporangiaceae</taxon>
        <taxon>Nonomuraea</taxon>
    </lineage>
</organism>
<feature type="transmembrane region" description="Helical" evidence="6">
    <location>
        <begin position="54"/>
        <end position="75"/>
    </location>
</feature>
<dbReference type="RefSeq" id="WP_393177874.1">
    <property type="nucleotide sequence ID" value="NZ_JBICRM010000083.1"/>
</dbReference>
<dbReference type="Pfam" id="PF01566">
    <property type="entry name" value="Nramp"/>
    <property type="match status" value="1"/>
</dbReference>